<dbReference type="Proteomes" id="UP000762110">
    <property type="component" value="Unassembled WGS sequence"/>
</dbReference>
<gene>
    <name evidence="11" type="ORF">HQN85_01345</name>
</gene>
<evidence type="ECO:0000256" key="3">
    <source>
        <dbReference type="ARBA" id="ARBA00022763"/>
    </source>
</evidence>
<dbReference type="RefSeq" id="WP_173268549.1">
    <property type="nucleotide sequence ID" value="NZ_JABMKV010000001.1"/>
</dbReference>
<evidence type="ECO:0000313" key="12">
    <source>
        <dbReference type="Proteomes" id="UP000762110"/>
    </source>
</evidence>
<dbReference type="GO" id="GO:0004519">
    <property type="term" value="F:endonuclease activity"/>
    <property type="evidence" value="ECO:0007669"/>
    <property type="project" value="UniProtKB-KW"/>
</dbReference>
<dbReference type="PANTHER" id="PTHR22993">
    <property type="entry name" value="FORMAMIDOPYRIMIDINE-DNA GLYCOSYLASE"/>
    <property type="match status" value="1"/>
</dbReference>
<keyword evidence="12" id="KW-1185">Reference proteome</keyword>
<evidence type="ECO:0000256" key="1">
    <source>
        <dbReference type="ARBA" id="ARBA00001668"/>
    </source>
</evidence>
<evidence type="ECO:0000256" key="4">
    <source>
        <dbReference type="ARBA" id="ARBA00022801"/>
    </source>
</evidence>
<name>A0ABX2D9V5_9SPHI</name>
<evidence type="ECO:0000256" key="7">
    <source>
        <dbReference type="ARBA" id="ARBA00023239"/>
    </source>
</evidence>
<keyword evidence="11" id="KW-0540">Nuclease</keyword>
<evidence type="ECO:0000256" key="9">
    <source>
        <dbReference type="ARBA" id="ARBA00023295"/>
    </source>
</evidence>
<feature type="domain" description="Formamidopyrimidine-DNA glycosylase catalytic" evidence="10">
    <location>
        <begin position="2"/>
        <end position="96"/>
    </location>
</feature>
<keyword evidence="3" id="KW-0227">DNA damage</keyword>
<keyword evidence="7" id="KW-0456">Lyase</keyword>
<comment type="catalytic activity">
    <reaction evidence="1">
        <text>Hydrolysis of DNA containing ring-opened 7-methylguanine residues, releasing 2,6-diamino-4-hydroxy-5-(N-methyl)formamidopyrimidine.</text>
        <dbReference type="EC" id="3.2.2.23"/>
    </reaction>
</comment>
<keyword evidence="5" id="KW-0238">DNA-binding</keyword>
<comment type="caution">
    <text evidence="11">The sequence shown here is derived from an EMBL/GenBank/DDBJ whole genome shotgun (WGS) entry which is preliminary data.</text>
</comment>
<evidence type="ECO:0000256" key="8">
    <source>
        <dbReference type="ARBA" id="ARBA00023268"/>
    </source>
</evidence>
<protein>
    <submittedName>
        <fullName evidence="11">Endonuclease</fullName>
    </submittedName>
</protein>
<reference evidence="11 12" key="1">
    <citation type="submission" date="2020-05" db="EMBL/GenBank/DDBJ databases">
        <title>Description of Pedobacter foliorum sp. nov.</title>
        <authorList>
            <person name="Qi S."/>
            <person name="Carlier A."/>
            <person name="Cnockaert M."/>
            <person name="Vandamme P."/>
        </authorList>
    </citation>
    <scope>NUCLEOTIDE SEQUENCE [LARGE SCALE GENOMIC DNA]</scope>
    <source>
        <strain evidence="11 12">LMG 31300</strain>
    </source>
</reference>
<proteinExistence type="inferred from homology"/>
<dbReference type="Pfam" id="PF06831">
    <property type="entry name" value="H2TH"/>
    <property type="match status" value="1"/>
</dbReference>
<dbReference type="InterPro" id="IPR012319">
    <property type="entry name" value="FPG_cat"/>
</dbReference>
<keyword evidence="11" id="KW-0255">Endonuclease</keyword>
<dbReference type="SUPFAM" id="SSF81624">
    <property type="entry name" value="N-terminal domain of MutM-like DNA repair proteins"/>
    <property type="match status" value="1"/>
</dbReference>
<dbReference type="EMBL" id="JABMKV010000001">
    <property type="protein sequence ID" value="NQX30354.1"/>
    <property type="molecule type" value="Genomic_DNA"/>
</dbReference>
<sequence length="245" mass="28608">MPEGPSIVILRELIENLHLEGAEIIEVGGNTKLDKDRLLHQKVIAFKSWGKHFLICFSDFALRVHFMLFGTYRINEEKESTPRISLVFKNDVLNFYTCSLKFIEGDINEVYDWESDVLSNDWNESKALKKLREKEDVLVCDILLDQNVFAGVGNIIKNEVLYRIGVHPLCTVGSLSMPKVKELIKEARNYSFDFLRWKKEYTLKKHWLAYSKKVCPKNHPIIKEQLGKTNRRTFYCPICQSYEKA</sequence>
<dbReference type="CDD" id="cd08974">
    <property type="entry name" value="BaFpgNei_N_2"/>
    <property type="match status" value="1"/>
</dbReference>
<evidence type="ECO:0000256" key="6">
    <source>
        <dbReference type="ARBA" id="ARBA00023204"/>
    </source>
</evidence>
<dbReference type="InterPro" id="IPR010979">
    <property type="entry name" value="Ribosomal_uS13-like_H2TH"/>
</dbReference>
<keyword evidence="4" id="KW-0378">Hydrolase</keyword>
<dbReference type="InterPro" id="IPR015886">
    <property type="entry name" value="H2TH_FPG"/>
</dbReference>
<accession>A0ABX2D9V5</accession>
<dbReference type="PANTHER" id="PTHR22993:SF9">
    <property type="entry name" value="FORMAMIDOPYRIMIDINE-DNA GLYCOSYLASE"/>
    <property type="match status" value="1"/>
</dbReference>
<dbReference type="Pfam" id="PF01149">
    <property type="entry name" value="Fapy_DNA_glyco"/>
    <property type="match status" value="1"/>
</dbReference>
<dbReference type="Gene3D" id="3.20.190.10">
    <property type="entry name" value="MutM-like, N-terminal"/>
    <property type="match status" value="1"/>
</dbReference>
<dbReference type="PROSITE" id="PS51068">
    <property type="entry name" value="FPG_CAT"/>
    <property type="match status" value="1"/>
</dbReference>
<keyword evidence="9" id="KW-0326">Glycosidase</keyword>
<organism evidence="11 12">
    <name type="scientific">Pedobacter boryungensis</name>
    <dbReference type="NCBI Taxonomy" id="869962"/>
    <lineage>
        <taxon>Bacteria</taxon>
        <taxon>Pseudomonadati</taxon>
        <taxon>Bacteroidota</taxon>
        <taxon>Sphingobacteriia</taxon>
        <taxon>Sphingobacteriales</taxon>
        <taxon>Sphingobacteriaceae</taxon>
        <taxon>Pedobacter</taxon>
    </lineage>
</organism>
<keyword evidence="8" id="KW-0511">Multifunctional enzyme</keyword>
<dbReference type="SMART" id="SM00898">
    <property type="entry name" value="Fapy_DNA_glyco"/>
    <property type="match status" value="1"/>
</dbReference>
<comment type="similarity">
    <text evidence="2">Belongs to the FPG family.</text>
</comment>
<dbReference type="SMART" id="SM01232">
    <property type="entry name" value="H2TH"/>
    <property type="match status" value="1"/>
</dbReference>
<dbReference type="Gene3D" id="1.10.8.50">
    <property type="match status" value="1"/>
</dbReference>
<evidence type="ECO:0000313" key="11">
    <source>
        <dbReference type="EMBL" id="NQX30354.1"/>
    </source>
</evidence>
<evidence type="ECO:0000256" key="5">
    <source>
        <dbReference type="ARBA" id="ARBA00023125"/>
    </source>
</evidence>
<evidence type="ECO:0000259" key="10">
    <source>
        <dbReference type="PROSITE" id="PS51068"/>
    </source>
</evidence>
<evidence type="ECO:0000256" key="2">
    <source>
        <dbReference type="ARBA" id="ARBA00009409"/>
    </source>
</evidence>
<dbReference type="InterPro" id="IPR035937">
    <property type="entry name" value="FPG_N"/>
</dbReference>
<keyword evidence="6" id="KW-0234">DNA repair</keyword>
<dbReference type="SUPFAM" id="SSF46946">
    <property type="entry name" value="S13-like H2TH domain"/>
    <property type="match status" value="1"/>
</dbReference>